<keyword evidence="20" id="KW-0694">RNA-binding</keyword>
<dbReference type="Pfam" id="PF13432">
    <property type="entry name" value="TPR_16"/>
    <property type="match status" value="1"/>
</dbReference>
<evidence type="ECO:0000256" key="19">
    <source>
        <dbReference type="ARBA" id="ARBA00032505"/>
    </source>
</evidence>
<dbReference type="GO" id="GO:0006351">
    <property type="term" value="P:DNA-templated transcription"/>
    <property type="evidence" value="ECO:0007669"/>
    <property type="project" value="InterPro"/>
</dbReference>
<feature type="repeat" description="TPR" evidence="21">
    <location>
        <begin position="1543"/>
        <end position="1576"/>
    </location>
</feature>
<evidence type="ECO:0000256" key="11">
    <source>
        <dbReference type="ARBA" id="ARBA00022843"/>
    </source>
</evidence>
<dbReference type="InterPro" id="IPR011990">
    <property type="entry name" value="TPR-like_helical_dom_sf"/>
</dbReference>
<evidence type="ECO:0000256" key="10">
    <source>
        <dbReference type="ARBA" id="ARBA00022803"/>
    </source>
</evidence>
<keyword evidence="17" id="KW-0804">Transcription</keyword>
<dbReference type="Gene3D" id="4.10.240.10">
    <property type="entry name" value="Zn(2)-C6 fungal-type DNA-binding domain"/>
    <property type="match status" value="1"/>
</dbReference>
<feature type="domain" description="Zn(2)-C6 fungal-type" evidence="23">
    <location>
        <begin position="34"/>
        <end position="65"/>
    </location>
</feature>
<evidence type="ECO:0000256" key="4">
    <source>
        <dbReference type="ARBA" id="ARBA00014710"/>
    </source>
</evidence>
<evidence type="ECO:0000256" key="2">
    <source>
        <dbReference type="ARBA" id="ARBA00004496"/>
    </source>
</evidence>
<dbReference type="InterPro" id="IPR035979">
    <property type="entry name" value="RBD_domain_sf"/>
</dbReference>
<dbReference type="PROSITE" id="PS00463">
    <property type="entry name" value="ZN2_CY6_FUNGAL_1"/>
    <property type="match status" value="1"/>
</dbReference>
<dbReference type="InterPro" id="IPR019734">
    <property type="entry name" value="TPR_rpt"/>
</dbReference>
<feature type="repeat" description="TPR" evidence="21">
    <location>
        <begin position="1696"/>
        <end position="1729"/>
    </location>
</feature>
<dbReference type="PROSITE" id="PS50048">
    <property type="entry name" value="ZN2_CY6_FUNGAL_2"/>
    <property type="match status" value="1"/>
</dbReference>
<dbReference type="FunFam" id="1.25.40.10:FF:000218">
    <property type="entry name" value="Peroxisomal targeting signal receptor"/>
    <property type="match status" value="1"/>
</dbReference>
<feature type="region of interest" description="Disordered" evidence="22">
    <location>
        <begin position="1"/>
        <end position="20"/>
    </location>
</feature>
<dbReference type="Proteomes" id="UP000231358">
    <property type="component" value="Unassembled WGS sequence"/>
</dbReference>
<feature type="domain" description="RRM" evidence="24">
    <location>
        <begin position="984"/>
        <end position="1061"/>
    </location>
</feature>
<dbReference type="SMART" id="SM00360">
    <property type="entry name" value="RRM"/>
    <property type="match status" value="2"/>
</dbReference>
<keyword evidence="16" id="KW-0576">Peroxisome</keyword>
<feature type="region of interest" description="Disordered" evidence="22">
    <location>
        <begin position="68"/>
        <end position="88"/>
    </location>
</feature>
<keyword evidence="5" id="KW-0813">Transport</keyword>
<proteinExistence type="inferred from homology"/>
<keyword evidence="12" id="KW-0653">Protein transport</keyword>
<evidence type="ECO:0000256" key="22">
    <source>
        <dbReference type="SAM" id="MobiDB-lite"/>
    </source>
</evidence>
<dbReference type="PROSITE" id="PS50102">
    <property type="entry name" value="RRM"/>
    <property type="match status" value="2"/>
</dbReference>
<feature type="domain" description="RRM" evidence="24">
    <location>
        <begin position="1074"/>
        <end position="1149"/>
    </location>
</feature>
<sequence>MSPTPPSTTSSNASAFSPEGQYRVIRKRNRVPLSCGPCRHRKLKCNRAHPCENCVKRGDATSCTYAQASARKKNAPQRVSPSSPDDMQNRIDRLESLVLSLMTNGSQAAGPTAAMAALSGNSSSIGSAQHTTDLDLDEDTSGGPEESDTEQVTKSFGIMKVDNNKSYYFSEAHWASVLNDIAEVRNYFTTHKKQYEEHAEKLKATKLPTDVPGSTLLFGAMKTTSRAEIMSSLPSKYTTDILVARYFNSYDPSTNILHGPTFQAQYNKHWEDPSQTCIVWIGMLCAIMRLAMLSYHREGDEPPEFRGKTLDMAGTFRNLMAQCLTLADYTKPYPSLIESLIFHLHGDWIQTKDADVSVWVLVGVIARLAMRMGYHRDSKMFPNITPFQGEMRRRVWTIVRQYDLMFSFQVGLPSMIRSTDSDTEFPRNLYDDDFDENCKELPPPRPPNEPTPVSCLIAKGRLTYAFGRVIEHTSSIQSPSYDQVMEIDAELRRARDLIPEHLVVRPVEESQLEPPKIVMARCAIMSVYHKAQCVLHRRYLIRARENPRFTYSRRACIDSAMELLRFQSMLHSETVTRIRNKHDRLTALVSTDFLLAATVVSLDLYHGHQFQSGGRASGDTYAWGRERREEMIAAIQRSKEIWDELRDDALEAWKASGALGVMLARLNLGYSDSNAAAPTFEPQDEKQSAAMTLGLLSSGMSPMNSAPPAFGDGTLKMGETPLPPQGGFGATTDMPGAPSPLSAMFGQMPDMQLPLDWDTWDNYIQNAALDASNQWWPTMDQQQQQQPQPQPQPQNALGSAGLASVQNSAADKMRSLPSFSNVFYPDANVYDNNNSPPNNAEFTFLLFEAKENYVNVVMKIWHCFRRAASRLLFSTPRSTWATSSNPSRITIPRQTSQFLLQSRWNSQHVPSQPDLASKDATTTNENDEQLIQAAVGYMEGTSTPANETVDDLSKETEAQPQPTEEESKRAKRIRLLNKEADPKETVFVGNLFYDVTADDLRKQMEKYGVVESVYITFDNRGMSKGFGYVQFDSIDSARRAIDAMHMRVYEGRRVIVAFAQNNIDQHRNLRPISRTLYLGNLPFEMTDRDINELFRDIVNVIDVRVSVDRRTGMFRGFAHAEFINVESARAHSRFSAERHHMAGNYDLTIVKRIEERIVWKTTLSDSTRSDITLKMSFLGGAECSTAGNPLTQFTKHVQDDKSLQRDRLVGRGPGGMQESMRSRGMMGGQDQMMDEFAQQPGQIPGAPPQPFAMEHLRRELDQFQTTPPRTGSPGWAAEFDPGEQARMEAAFAGPQGPMMNNGSGFTPAEFARFQQQSRAGVPQTANPVTSGPSPMMSGFQRPMGMGYMGMGGMGGMGMMHSAYNPMAMQQQPAEATAQDKGKGRMVELDDENWEAQFAEMETADTQKLDDEANDAIEAELNDLDRSVFTSSTSKEADYDAFENVWQKVQAETAASRKLAEEDTEFNVTDSLHMGDMGEWDNFDSLNTRFRDPQLGDYMFEDENMFKNVNNPFEEGVKLMREGGNLSLAALAFEAAVQKDPQHVQAWTMLGSAQAQNEKELPAIRALEQALKVDPNNLDALMGLAVSYTNEGYDSTAYRTLERWLSVKYPQIINPKDLSSDADLGFTDRQLLHDRVTDFFIQAAQLSPSGAQMDPDVQVGLGVLFYCAEEYDKAVDCFSAALASTESGTVNQREQLHLLWNRLGATLANSGRSEEAIEAYEQALNINANFVRARYNLGVSCINIGCYPEAAQHLLGALSMHRVVEQEGRERAREIIGGDGGVDDEQLERMIHISQNQSTNLYDTLRRVFSQMGRRDLADMVVAGMDVNVFRKEFEF</sequence>
<accession>A0A2G7G827</accession>
<keyword evidence="6" id="KW-0963">Cytoplasm</keyword>
<dbReference type="GO" id="GO:0016560">
    <property type="term" value="P:protein import into peroxisome matrix, docking"/>
    <property type="evidence" value="ECO:0007669"/>
    <property type="project" value="TreeGrafter"/>
</dbReference>
<dbReference type="SUPFAM" id="SSF48452">
    <property type="entry name" value="TPR-like"/>
    <property type="match status" value="1"/>
</dbReference>
<evidence type="ECO:0000313" key="25">
    <source>
        <dbReference type="EMBL" id="PIG88231.1"/>
    </source>
</evidence>
<dbReference type="GO" id="GO:0008270">
    <property type="term" value="F:zinc ion binding"/>
    <property type="evidence" value="ECO:0007669"/>
    <property type="project" value="InterPro"/>
</dbReference>
<evidence type="ECO:0000256" key="1">
    <source>
        <dbReference type="ARBA" id="ARBA00004275"/>
    </source>
</evidence>
<dbReference type="InterPro" id="IPR012677">
    <property type="entry name" value="Nucleotide-bd_a/b_plait_sf"/>
</dbReference>
<dbReference type="Pfam" id="PF13414">
    <property type="entry name" value="TPR_11"/>
    <property type="match status" value="1"/>
</dbReference>
<dbReference type="CDD" id="cd12148">
    <property type="entry name" value="fungal_TF_MHR"/>
    <property type="match status" value="1"/>
</dbReference>
<evidence type="ECO:0000256" key="16">
    <source>
        <dbReference type="ARBA" id="ARBA00023140"/>
    </source>
</evidence>
<keyword evidence="9" id="KW-0677">Repeat</keyword>
<comment type="similarity">
    <text evidence="3">Belongs to the peroxisomal targeting signal receptor family.</text>
</comment>
<dbReference type="Pfam" id="PF00172">
    <property type="entry name" value="Zn_clus"/>
    <property type="match status" value="1"/>
</dbReference>
<dbReference type="InterPro" id="IPR036864">
    <property type="entry name" value="Zn2-C6_fun-type_DNA-bd_sf"/>
</dbReference>
<dbReference type="GO" id="GO:0005829">
    <property type="term" value="C:cytosol"/>
    <property type="evidence" value="ECO:0007669"/>
    <property type="project" value="TreeGrafter"/>
</dbReference>
<dbReference type="GO" id="GO:0005052">
    <property type="term" value="F:peroxisome matrix targeting signal-1 binding"/>
    <property type="evidence" value="ECO:0007669"/>
    <property type="project" value="TreeGrafter"/>
</dbReference>
<feature type="region of interest" description="Disordered" evidence="22">
    <location>
        <begin position="941"/>
        <end position="969"/>
    </location>
</feature>
<evidence type="ECO:0000313" key="26">
    <source>
        <dbReference type="Proteomes" id="UP000231358"/>
    </source>
</evidence>
<evidence type="ECO:0000256" key="5">
    <source>
        <dbReference type="ARBA" id="ARBA00022448"/>
    </source>
</evidence>
<evidence type="ECO:0000256" key="12">
    <source>
        <dbReference type="ARBA" id="ARBA00022927"/>
    </source>
</evidence>
<dbReference type="PROSITE" id="PS50005">
    <property type="entry name" value="TPR"/>
    <property type="match status" value="3"/>
</dbReference>
<evidence type="ECO:0000256" key="8">
    <source>
        <dbReference type="ARBA" id="ARBA00022723"/>
    </source>
</evidence>
<dbReference type="SMART" id="SM00066">
    <property type="entry name" value="GAL4"/>
    <property type="match status" value="1"/>
</dbReference>
<feature type="region of interest" description="Disordered" evidence="22">
    <location>
        <begin position="1200"/>
        <end position="1226"/>
    </location>
</feature>
<comment type="subcellular location">
    <subcellularLocation>
        <location evidence="2">Cytoplasm</location>
    </subcellularLocation>
    <subcellularLocation>
        <location evidence="1">Peroxisome</location>
    </subcellularLocation>
</comment>
<feature type="region of interest" description="Disordered" evidence="22">
    <location>
        <begin position="121"/>
        <end position="152"/>
    </location>
</feature>
<dbReference type="SUPFAM" id="SSF54928">
    <property type="entry name" value="RNA-binding domain, RBD"/>
    <property type="match status" value="1"/>
</dbReference>
<dbReference type="SMART" id="SM00906">
    <property type="entry name" value="Fungal_trans"/>
    <property type="match status" value="1"/>
</dbReference>
<keyword evidence="18" id="KW-0539">Nucleus</keyword>
<evidence type="ECO:0000256" key="17">
    <source>
        <dbReference type="ARBA" id="ARBA00023163"/>
    </source>
</evidence>
<keyword evidence="7" id="KW-1017">Isopeptide bond</keyword>
<evidence type="ECO:0000256" key="21">
    <source>
        <dbReference type="PROSITE-ProRule" id="PRU00339"/>
    </source>
</evidence>
<feature type="repeat" description="TPR" evidence="21">
    <location>
        <begin position="1654"/>
        <end position="1687"/>
    </location>
</feature>
<dbReference type="GO" id="GO:0003677">
    <property type="term" value="F:DNA binding"/>
    <property type="evidence" value="ECO:0007669"/>
    <property type="project" value="UniProtKB-KW"/>
</dbReference>
<dbReference type="CDD" id="cd00590">
    <property type="entry name" value="RRM_SF"/>
    <property type="match status" value="1"/>
</dbReference>
<feature type="compositionally biased region" description="Acidic residues" evidence="22">
    <location>
        <begin position="134"/>
        <end position="149"/>
    </location>
</feature>
<keyword evidence="13" id="KW-0882">Thioester bond</keyword>
<name>A0A2G7G827_9EURO</name>
<dbReference type="EMBL" id="NEXV01000112">
    <property type="protein sequence ID" value="PIG88231.1"/>
    <property type="molecule type" value="Genomic_DNA"/>
</dbReference>
<keyword evidence="14" id="KW-0805">Transcription regulation</keyword>
<dbReference type="InterPro" id="IPR001138">
    <property type="entry name" value="Zn2Cys6_DnaBD"/>
</dbReference>
<dbReference type="GO" id="GO:0005778">
    <property type="term" value="C:peroxisomal membrane"/>
    <property type="evidence" value="ECO:0007669"/>
    <property type="project" value="TreeGrafter"/>
</dbReference>
<gene>
    <name evidence="25" type="ORF">AARAC_007201</name>
</gene>
<dbReference type="GO" id="GO:0000981">
    <property type="term" value="F:DNA-binding transcription factor activity, RNA polymerase II-specific"/>
    <property type="evidence" value="ECO:0007669"/>
    <property type="project" value="InterPro"/>
</dbReference>
<evidence type="ECO:0000256" key="9">
    <source>
        <dbReference type="ARBA" id="ARBA00022737"/>
    </source>
</evidence>
<dbReference type="PANTHER" id="PTHR10130">
    <property type="entry name" value="PEROXISOMAL TARGETING SIGNAL 1 RECEPTOR PEX5"/>
    <property type="match status" value="1"/>
</dbReference>
<dbReference type="GO" id="GO:0003723">
    <property type="term" value="F:RNA binding"/>
    <property type="evidence" value="ECO:0007669"/>
    <property type="project" value="UniProtKB-UniRule"/>
</dbReference>
<dbReference type="Gene3D" id="3.30.70.330">
    <property type="match status" value="2"/>
</dbReference>
<feature type="compositionally biased region" description="Polar residues" evidence="22">
    <location>
        <begin position="77"/>
        <end position="86"/>
    </location>
</feature>
<dbReference type="GO" id="GO:0009893">
    <property type="term" value="P:positive regulation of metabolic process"/>
    <property type="evidence" value="ECO:0007669"/>
    <property type="project" value="UniProtKB-ARBA"/>
</dbReference>
<dbReference type="Gene3D" id="1.25.40.10">
    <property type="entry name" value="Tetratricopeptide repeat domain"/>
    <property type="match status" value="1"/>
</dbReference>
<feature type="compositionally biased region" description="Basic and acidic residues" evidence="22">
    <location>
        <begin position="1200"/>
        <end position="1209"/>
    </location>
</feature>
<feature type="region of interest" description="Disordered" evidence="22">
    <location>
        <begin position="778"/>
        <end position="804"/>
    </location>
</feature>
<evidence type="ECO:0000256" key="15">
    <source>
        <dbReference type="ARBA" id="ARBA00023125"/>
    </source>
</evidence>
<evidence type="ECO:0000259" key="24">
    <source>
        <dbReference type="PROSITE" id="PS50102"/>
    </source>
</evidence>
<evidence type="ECO:0000256" key="13">
    <source>
        <dbReference type="ARBA" id="ARBA00022966"/>
    </source>
</evidence>
<dbReference type="PANTHER" id="PTHR10130:SF0">
    <property type="entry name" value="GH08708P"/>
    <property type="match status" value="1"/>
</dbReference>
<dbReference type="STRING" id="656916.A0A2G7G827"/>
<evidence type="ECO:0000256" key="7">
    <source>
        <dbReference type="ARBA" id="ARBA00022499"/>
    </source>
</evidence>
<dbReference type="SMART" id="SM00028">
    <property type="entry name" value="TPR"/>
    <property type="match status" value="4"/>
</dbReference>
<evidence type="ECO:0000256" key="14">
    <source>
        <dbReference type="ARBA" id="ARBA00023015"/>
    </source>
</evidence>
<organism evidence="25 26">
    <name type="scientific">Aspergillus arachidicola</name>
    <dbReference type="NCBI Taxonomy" id="656916"/>
    <lineage>
        <taxon>Eukaryota</taxon>
        <taxon>Fungi</taxon>
        <taxon>Dikarya</taxon>
        <taxon>Ascomycota</taxon>
        <taxon>Pezizomycotina</taxon>
        <taxon>Eurotiomycetes</taxon>
        <taxon>Eurotiomycetidae</taxon>
        <taxon>Eurotiales</taxon>
        <taxon>Aspergillaceae</taxon>
        <taxon>Aspergillus</taxon>
        <taxon>Aspergillus subgen. Circumdati</taxon>
    </lineage>
</organism>
<evidence type="ECO:0000256" key="6">
    <source>
        <dbReference type="ARBA" id="ARBA00022490"/>
    </source>
</evidence>
<evidence type="ECO:0000256" key="20">
    <source>
        <dbReference type="PROSITE-ProRule" id="PRU00176"/>
    </source>
</evidence>
<dbReference type="InterPro" id="IPR024111">
    <property type="entry name" value="PEX5/PEX5L"/>
</dbReference>
<keyword evidence="8" id="KW-0479">Metal-binding</keyword>
<feature type="compositionally biased region" description="Low complexity" evidence="22">
    <location>
        <begin position="1216"/>
        <end position="1226"/>
    </location>
</feature>
<feature type="compositionally biased region" description="Polar residues" evidence="22">
    <location>
        <begin position="121"/>
        <end position="131"/>
    </location>
</feature>
<dbReference type="InterPro" id="IPR000504">
    <property type="entry name" value="RRM_dom"/>
</dbReference>
<evidence type="ECO:0000256" key="18">
    <source>
        <dbReference type="ARBA" id="ARBA00023242"/>
    </source>
</evidence>
<keyword evidence="11" id="KW-0832">Ubl conjugation</keyword>
<dbReference type="InterPro" id="IPR007219">
    <property type="entry name" value="XnlR_reg_dom"/>
</dbReference>
<dbReference type="Pfam" id="PF04082">
    <property type="entry name" value="Fungal_trans"/>
    <property type="match status" value="1"/>
</dbReference>
<comment type="caution">
    <text evidence="25">The sequence shown here is derived from an EMBL/GenBank/DDBJ whole genome shotgun (WGS) entry which is preliminary data.</text>
</comment>
<keyword evidence="15" id="KW-0238">DNA-binding</keyword>
<evidence type="ECO:0000259" key="23">
    <source>
        <dbReference type="PROSITE" id="PS50048"/>
    </source>
</evidence>
<evidence type="ECO:0000256" key="3">
    <source>
        <dbReference type="ARBA" id="ARBA00005348"/>
    </source>
</evidence>
<dbReference type="Pfam" id="PF00076">
    <property type="entry name" value="RRM_1"/>
    <property type="match status" value="2"/>
</dbReference>
<keyword evidence="26" id="KW-1185">Reference proteome</keyword>
<reference evidence="25 26" key="1">
    <citation type="submission" date="2017-05" db="EMBL/GenBank/DDBJ databases">
        <title>Genome sequence for an aflatoxigenic pathogen of Argentinian peanut, Aspergillus arachidicola.</title>
        <authorList>
            <person name="Moore G."/>
            <person name="Beltz S.B."/>
            <person name="Mack B.M."/>
        </authorList>
    </citation>
    <scope>NUCLEOTIDE SEQUENCE [LARGE SCALE GENOMIC DNA]</scope>
    <source>
        <strain evidence="25 26">CBS 117610</strain>
    </source>
</reference>
<keyword evidence="10 21" id="KW-0802">TPR repeat</keyword>
<dbReference type="CDD" id="cd00067">
    <property type="entry name" value="GAL4"/>
    <property type="match status" value="1"/>
</dbReference>
<dbReference type="SUPFAM" id="SSF57701">
    <property type="entry name" value="Zn2/Cys6 DNA-binding domain"/>
    <property type="match status" value="1"/>
</dbReference>
<protein>
    <recommendedName>
        <fullName evidence="4">Peroxisomal targeting signal receptor</fullName>
    </recommendedName>
    <alternativeName>
        <fullName evidence="19">Peroxin-5</fullName>
    </alternativeName>
</protein>